<evidence type="ECO:0000313" key="3">
    <source>
        <dbReference type="Proteomes" id="UP000075901"/>
    </source>
</evidence>
<reference evidence="2" key="2">
    <citation type="submission" date="2020-05" db="UniProtKB">
        <authorList>
            <consortium name="EnsemblMetazoa"/>
        </authorList>
    </citation>
    <scope>IDENTIFICATION</scope>
    <source>
        <strain evidence="2">maculatus3</strain>
    </source>
</reference>
<accession>A0A182TBN9</accession>
<name>A0A182TBN9_9DIPT</name>
<organism evidence="2 3">
    <name type="scientific">Anopheles maculatus</name>
    <dbReference type="NCBI Taxonomy" id="74869"/>
    <lineage>
        <taxon>Eukaryota</taxon>
        <taxon>Metazoa</taxon>
        <taxon>Ecdysozoa</taxon>
        <taxon>Arthropoda</taxon>
        <taxon>Hexapoda</taxon>
        <taxon>Insecta</taxon>
        <taxon>Pterygota</taxon>
        <taxon>Neoptera</taxon>
        <taxon>Endopterygota</taxon>
        <taxon>Diptera</taxon>
        <taxon>Nematocera</taxon>
        <taxon>Culicoidea</taxon>
        <taxon>Culicidae</taxon>
        <taxon>Anophelinae</taxon>
        <taxon>Anopheles</taxon>
        <taxon>Anopheles maculatus group</taxon>
    </lineage>
</organism>
<protein>
    <submittedName>
        <fullName evidence="2">Uncharacterized protein</fullName>
    </submittedName>
</protein>
<proteinExistence type="predicted"/>
<evidence type="ECO:0000256" key="1">
    <source>
        <dbReference type="SAM" id="MobiDB-lite"/>
    </source>
</evidence>
<feature type="region of interest" description="Disordered" evidence="1">
    <location>
        <begin position="1"/>
        <end position="32"/>
    </location>
</feature>
<dbReference type="EnsemblMetazoa" id="AMAM023609-RA">
    <property type="protein sequence ID" value="AMAM023609-PA"/>
    <property type="gene ID" value="AMAM023609"/>
</dbReference>
<evidence type="ECO:0000313" key="2">
    <source>
        <dbReference type="EnsemblMetazoa" id="AMAM023609-PA"/>
    </source>
</evidence>
<dbReference type="VEuPathDB" id="VectorBase:AMAM023609"/>
<dbReference type="Proteomes" id="UP000075901">
    <property type="component" value="Unassembled WGS sequence"/>
</dbReference>
<keyword evidence="3" id="KW-1185">Reference proteome</keyword>
<feature type="compositionally biased region" description="Acidic residues" evidence="1">
    <location>
        <begin position="16"/>
        <end position="32"/>
    </location>
</feature>
<sequence length="153" mass="17377">MATTASVDDAKCDTETNSDEIANGDEDDDDDNALNRCRIQFAKGNDFDLDQSIALKTVDWMMDETTDRDAFSSGRFDQETNMEDFGAQWLTLNGSELDTDYKQQNLGIFERMEMAGNMSNGTSGSIKDLEQQINSFYFYEVSNWPRATPRQQE</sequence>
<reference evidence="3" key="1">
    <citation type="submission" date="2013-09" db="EMBL/GenBank/DDBJ databases">
        <title>The Genome Sequence of Anopheles maculatus species B.</title>
        <authorList>
            <consortium name="The Broad Institute Genomics Platform"/>
            <person name="Neafsey D.E."/>
            <person name="Besansky N."/>
            <person name="Howell P."/>
            <person name="Walton C."/>
            <person name="Young S.K."/>
            <person name="Zeng Q."/>
            <person name="Gargeya S."/>
            <person name="Fitzgerald M."/>
            <person name="Haas B."/>
            <person name="Abouelleil A."/>
            <person name="Allen A.W."/>
            <person name="Alvarado L."/>
            <person name="Arachchi H.M."/>
            <person name="Berlin A.M."/>
            <person name="Chapman S.B."/>
            <person name="Gainer-Dewar J."/>
            <person name="Goldberg J."/>
            <person name="Griggs A."/>
            <person name="Gujja S."/>
            <person name="Hansen M."/>
            <person name="Howarth C."/>
            <person name="Imamovic A."/>
            <person name="Ireland A."/>
            <person name="Larimer J."/>
            <person name="McCowan C."/>
            <person name="Murphy C."/>
            <person name="Pearson M."/>
            <person name="Poon T.W."/>
            <person name="Priest M."/>
            <person name="Roberts A."/>
            <person name="Saif S."/>
            <person name="Shea T."/>
            <person name="Sisk P."/>
            <person name="Sykes S."/>
            <person name="Wortman J."/>
            <person name="Nusbaum C."/>
            <person name="Birren B."/>
        </authorList>
    </citation>
    <scope>NUCLEOTIDE SEQUENCE [LARGE SCALE GENOMIC DNA]</scope>
    <source>
        <strain evidence="3">maculatus3</strain>
    </source>
</reference>
<dbReference type="AlphaFoldDB" id="A0A182TBN9"/>